<keyword evidence="4" id="KW-1185">Reference proteome</keyword>
<reference evidence="3 4" key="1">
    <citation type="submission" date="2024-04" db="EMBL/GenBank/DDBJ databases">
        <title>Defined microbial consortia suppress multidrug-resistant proinflammatory Enterobacteriaceae via ecological control.</title>
        <authorList>
            <person name="Furuichi M."/>
            <person name="Kawaguchi T."/>
            <person name="Pust M."/>
            <person name="Yasuma K."/>
            <person name="Plichta D."/>
            <person name="Hasegawa N."/>
            <person name="Ohya T."/>
            <person name="Bhattarai S."/>
            <person name="Sasajima S."/>
            <person name="Aoto Y."/>
            <person name="Tuganbaev T."/>
            <person name="Yaginuma M."/>
            <person name="Ueda M."/>
            <person name="Okahashi N."/>
            <person name="Amafuji K."/>
            <person name="Kiridooshi Y."/>
            <person name="Sugita K."/>
            <person name="Strazar M."/>
            <person name="Skelly A."/>
            <person name="Suda W."/>
            <person name="Hattori M."/>
            <person name="Nakamoto N."/>
            <person name="Caballero S."/>
            <person name="Norman J."/>
            <person name="Olle B."/>
            <person name="Tanoue T."/>
            <person name="Arita M."/>
            <person name="Bucci V."/>
            <person name="Atarashi K."/>
            <person name="Xavier R."/>
            <person name="Honda K."/>
        </authorList>
    </citation>
    <scope>NUCLEOTIDE SEQUENCE [LARGE SCALE GENOMIC DNA]</scope>
    <source>
        <strain evidence="4">f13</strain>
    </source>
</reference>
<dbReference type="InterPro" id="IPR000551">
    <property type="entry name" value="MerR-type_HTH_dom"/>
</dbReference>
<keyword evidence="1" id="KW-0175">Coiled coil</keyword>
<proteinExistence type="predicted"/>
<name>A0ABQ0AZB8_9FIRM</name>
<gene>
    <name evidence="3" type="ORF">F130042H8_24170</name>
</gene>
<feature type="domain" description="HTH merR-type" evidence="2">
    <location>
        <begin position="1"/>
        <end position="67"/>
    </location>
</feature>
<dbReference type="Proteomes" id="UP001600894">
    <property type="component" value="Unassembled WGS sequence"/>
</dbReference>
<sequence length="119" mass="14103">MTIDEVSRQYMIPRKILEEYESWGGCGAVKKVMGAWQYDGQDLERLSLIMTLHDIGFEKEEIETYMTLTIQGVESENSRLQMLKKKREALLDEIHFREKKVGHLDYLRYEIGKMQKARE</sequence>
<dbReference type="Gene3D" id="1.10.1660.10">
    <property type="match status" value="1"/>
</dbReference>
<dbReference type="InterPro" id="IPR009061">
    <property type="entry name" value="DNA-bd_dom_put_sf"/>
</dbReference>
<dbReference type="SUPFAM" id="SSF46955">
    <property type="entry name" value="Putative DNA-binding domain"/>
    <property type="match status" value="1"/>
</dbReference>
<dbReference type="Pfam" id="PF13411">
    <property type="entry name" value="MerR_1"/>
    <property type="match status" value="1"/>
</dbReference>
<comment type="caution">
    <text evidence="3">The sequence shown here is derived from an EMBL/GenBank/DDBJ whole genome shotgun (WGS) entry which is preliminary data.</text>
</comment>
<feature type="coiled-coil region" evidence="1">
    <location>
        <begin position="73"/>
        <end position="100"/>
    </location>
</feature>
<evidence type="ECO:0000259" key="2">
    <source>
        <dbReference type="Pfam" id="PF13411"/>
    </source>
</evidence>
<accession>A0ABQ0AZB8</accession>
<dbReference type="EMBL" id="BAABXL010000001">
    <property type="protein sequence ID" value="GAA6269357.1"/>
    <property type="molecule type" value="Genomic_DNA"/>
</dbReference>
<protein>
    <recommendedName>
        <fullName evidence="2">HTH merR-type domain-containing protein</fullName>
    </recommendedName>
</protein>
<evidence type="ECO:0000313" key="4">
    <source>
        <dbReference type="Proteomes" id="UP001600894"/>
    </source>
</evidence>
<dbReference type="RefSeq" id="WP_390470109.1">
    <property type="nucleotide sequence ID" value="NZ_BAABXL010000001.1"/>
</dbReference>
<evidence type="ECO:0000313" key="3">
    <source>
        <dbReference type="EMBL" id="GAA6269357.1"/>
    </source>
</evidence>
<organism evidence="3 4">
    <name type="scientific">Enterocloster alcoholdehydrogenati</name>
    <dbReference type="NCBI Taxonomy" id="2547410"/>
    <lineage>
        <taxon>Bacteria</taxon>
        <taxon>Bacillati</taxon>
        <taxon>Bacillota</taxon>
        <taxon>Clostridia</taxon>
        <taxon>Lachnospirales</taxon>
        <taxon>Lachnospiraceae</taxon>
        <taxon>Enterocloster</taxon>
    </lineage>
</organism>
<evidence type="ECO:0000256" key="1">
    <source>
        <dbReference type="SAM" id="Coils"/>
    </source>
</evidence>